<evidence type="ECO:0000313" key="3">
    <source>
        <dbReference type="Proteomes" id="UP001519887"/>
    </source>
</evidence>
<dbReference type="EMBL" id="JAHZIK010000378">
    <property type="protein sequence ID" value="MBW7455518.1"/>
    <property type="molecule type" value="Genomic_DNA"/>
</dbReference>
<reference evidence="2 3" key="1">
    <citation type="submission" date="2021-07" db="EMBL/GenBank/DDBJ databases">
        <title>Paenibacillus radiodurans sp. nov., isolated from the southeastern edge of Tengger Desert.</title>
        <authorList>
            <person name="Zhang G."/>
        </authorList>
    </citation>
    <scope>NUCLEOTIDE SEQUENCE [LARGE SCALE GENOMIC DNA]</scope>
    <source>
        <strain evidence="2 3">CCM 7311</strain>
    </source>
</reference>
<gene>
    <name evidence="2" type="ORF">K0U00_15940</name>
</gene>
<organism evidence="2 3">
    <name type="scientific">Paenibacillus sepulcri</name>
    <dbReference type="NCBI Taxonomy" id="359917"/>
    <lineage>
        <taxon>Bacteria</taxon>
        <taxon>Bacillati</taxon>
        <taxon>Bacillota</taxon>
        <taxon>Bacilli</taxon>
        <taxon>Bacillales</taxon>
        <taxon>Paenibacillaceae</taxon>
        <taxon>Paenibacillus</taxon>
    </lineage>
</organism>
<proteinExistence type="predicted"/>
<comment type="caution">
    <text evidence="2">The sequence shown here is derived from an EMBL/GenBank/DDBJ whole genome shotgun (WGS) entry which is preliminary data.</text>
</comment>
<protein>
    <submittedName>
        <fullName evidence="2">Uncharacterized protein</fullName>
    </submittedName>
</protein>
<accession>A0ABS7C3P1</accession>
<feature type="transmembrane region" description="Helical" evidence="1">
    <location>
        <begin position="21"/>
        <end position="40"/>
    </location>
</feature>
<dbReference type="Proteomes" id="UP001519887">
    <property type="component" value="Unassembled WGS sequence"/>
</dbReference>
<feature type="non-terminal residue" evidence="2">
    <location>
        <position position="1"/>
    </location>
</feature>
<keyword evidence="1" id="KW-1133">Transmembrane helix</keyword>
<sequence length="75" mass="8197">SLIGLNASYLVGEGARSWVSTLFALPGILLFTPILYLVFVLMTLDLAGALITFAALSSTLIYPLFCRMPRDHGHR</sequence>
<evidence type="ECO:0000313" key="2">
    <source>
        <dbReference type="EMBL" id="MBW7455518.1"/>
    </source>
</evidence>
<keyword evidence="1" id="KW-0472">Membrane</keyword>
<evidence type="ECO:0000256" key="1">
    <source>
        <dbReference type="SAM" id="Phobius"/>
    </source>
</evidence>
<keyword evidence="3" id="KW-1185">Reference proteome</keyword>
<name>A0ABS7C3P1_9BACL</name>
<feature type="transmembrane region" description="Helical" evidence="1">
    <location>
        <begin position="46"/>
        <end position="65"/>
    </location>
</feature>
<keyword evidence="1" id="KW-0812">Transmembrane</keyword>